<dbReference type="InterPro" id="IPR041347">
    <property type="entry name" value="MftR_C"/>
</dbReference>
<keyword evidence="3" id="KW-0812">Transmembrane</keyword>
<dbReference type="PROSITE" id="PS50977">
    <property type="entry name" value="HTH_TETR_2"/>
    <property type="match status" value="1"/>
</dbReference>
<evidence type="ECO:0000256" key="2">
    <source>
        <dbReference type="PROSITE-ProRule" id="PRU00335"/>
    </source>
</evidence>
<evidence type="ECO:0000313" key="5">
    <source>
        <dbReference type="EMBL" id="RLP71281.1"/>
    </source>
</evidence>
<dbReference type="PANTHER" id="PTHR30055">
    <property type="entry name" value="HTH-TYPE TRANSCRIPTIONAL REGULATOR RUTR"/>
    <property type="match status" value="1"/>
</dbReference>
<dbReference type="PANTHER" id="PTHR30055:SF223">
    <property type="entry name" value="HTH-TYPE TRANSCRIPTIONAL REGULATOR UIDR"/>
    <property type="match status" value="1"/>
</dbReference>
<keyword evidence="3" id="KW-0472">Membrane</keyword>
<keyword evidence="3" id="KW-1133">Transmembrane helix</keyword>
<evidence type="ECO:0000256" key="1">
    <source>
        <dbReference type="ARBA" id="ARBA00023125"/>
    </source>
</evidence>
<organism evidence="5 6">
    <name type="scientific">Mycetocola reblochoni</name>
    <dbReference type="NCBI Taxonomy" id="331618"/>
    <lineage>
        <taxon>Bacteria</taxon>
        <taxon>Bacillati</taxon>
        <taxon>Actinomycetota</taxon>
        <taxon>Actinomycetes</taxon>
        <taxon>Micrococcales</taxon>
        <taxon>Microbacteriaceae</taxon>
        <taxon>Mycetocola</taxon>
    </lineage>
</organism>
<dbReference type="EMBL" id="RCUW01000001">
    <property type="protein sequence ID" value="RLP71281.1"/>
    <property type="molecule type" value="Genomic_DNA"/>
</dbReference>
<dbReference type="Pfam" id="PF17754">
    <property type="entry name" value="TetR_C_14"/>
    <property type="match status" value="1"/>
</dbReference>
<dbReference type="Proteomes" id="UP000275395">
    <property type="component" value="Unassembled WGS sequence"/>
</dbReference>
<dbReference type="Gene3D" id="1.10.10.60">
    <property type="entry name" value="Homeodomain-like"/>
    <property type="match status" value="1"/>
</dbReference>
<dbReference type="GO" id="GO:0000976">
    <property type="term" value="F:transcription cis-regulatory region binding"/>
    <property type="evidence" value="ECO:0007669"/>
    <property type="project" value="TreeGrafter"/>
</dbReference>
<dbReference type="Gene3D" id="1.10.357.10">
    <property type="entry name" value="Tetracycline Repressor, domain 2"/>
    <property type="match status" value="1"/>
</dbReference>
<protein>
    <submittedName>
        <fullName evidence="5">TetR family transcriptional regulator</fullName>
    </submittedName>
</protein>
<keyword evidence="1 2" id="KW-0238">DNA-binding</keyword>
<sequence>MDDVAAAAGISRRTLFRLFPSKGELVWGGFDDVDSAIAARLDGAVRDGLAATAPRDGLRALRHDLVAALDVAFDERTAPLSAARLRLIAKHPALRAHGAPRLDAVARLLRAPIARALGRPEDDLSVVVGAAVTFSALFAAILAWAQVDESERGEVSGTVDAALRLVSDGLGASRA</sequence>
<dbReference type="InterPro" id="IPR009057">
    <property type="entry name" value="Homeodomain-like_sf"/>
</dbReference>
<dbReference type="GO" id="GO:0003700">
    <property type="term" value="F:DNA-binding transcription factor activity"/>
    <property type="evidence" value="ECO:0007669"/>
    <property type="project" value="TreeGrafter"/>
</dbReference>
<dbReference type="InterPro" id="IPR001647">
    <property type="entry name" value="HTH_TetR"/>
</dbReference>
<proteinExistence type="predicted"/>
<dbReference type="InterPro" id="IPR050109">
    <property type="entry name" value="HTH-type_TetR-like_transc_reg"/>
</dbReference>
<comment type="caution">
    <text evidence="5">The sequence shown here is derived from an EMBL/GenBank/DDBJ whole genome shotgun (WGS) entry which is preliminary data.</text>
</comment>
<name>A0A3L6ZUQ7_9MICO</name>
<dbReference type="AlphaFoldDB" id="A0A3L6ZUQ7"/>
<dbReference type="SUPFAM" id="SSF46689">
    <property type="entry name" value="Homeodomain-like"/>
    <property type="match status" value="1"/>
</dbReference>
<feature type="transmembrane region" description="Helical" evidence="3">
    <location>
        <begin position="124"/>
        <end position="145"/>
    </location>
</feature>
<evidence type="ECO:0000256" key="3">
    <source>
        <dbReference type="SAM" id="Phobius"/>
    </source>
</evidence>
<reference evidence="5 6" key="1">
    <citation type="submission" date="2018-10" db="EMBL/GenBank/DDBJ databases">
        <authorList>
            <person name="Li J."/>
        </authorList>
    </citation>
    <scope>NUCLEOTIDE SEQUENCE [LARGE SCALE GENOMIC DNA]</scope>
    <source>
        <strain evidence="5 6">JCM 30549</strain>
    </source>
</reference>
<evidence type="ECO:0000313" key="6">
    <source>
        <dbReference type="Proteomes" id="UP000275395"/>
    </source>
</evidence>
<accession>A0A3L6ZUQ7</accession>
<gene>
    <name evidence="5" type="ORF">D9V30_01320</name>
</gene>
<evidence type="ECO:0000259" key="4">
    <source>
        <dbReference type="PROSITE" id="PS50977"/>
    </source>
</evidence>
<feature type="domain" description="HTH tetR-type" evidence="4">
    <location>
        <begin position="1"/>
        <end position="37"/>
    </location>
</feature>
<comment type="caution">
    <text evidence="2">Lacks conserved residue(s) required for the propagation of feature annotation.</text>
</comment>
<dbReference type="Pfam" id="PF00440">
    <property type="entry name" value="TetR_N"/>
    <property type="match status" value="1"/>
</dbReference>